<sequence length="160" mass="17805">MPTKPRALFHTSLMDTRSTSSRGPGANFDTYDARFNTPRADPHLSSPGPRVRLEDVVKIGVQFDAAPDTEVGEMDLGDFGPDHGEQDDSSYFPAQDSPGTRPSNASATPLSVNQLHRINTPPSAHYLHPRPYLSQKEIVIFRKNKSRRSSKYLQEARINT</sequence>
<comment type="caution">
    <text evidence="2">The sequence shown here is derived from an EMBL/GenBank/DDBJ whole genome shotgun (WGS) entry which is preliminary data.</text>
</comment>
<proteinExistence type="predicted"/>
<feature type="region of interest" description="Disordered" evidence="1">
    <location>
        <begin position="64"/>
        <end position="107"/>
    </location>
</feature>
<feature type="compositionally biased region" description="Polar residues" evidence="1">
    <location>
        <begin position="97"/>
        <end position="107"/>
    </location>
</feature>
<dbReference type="EMBL" id="ML996100">
    <property type="protein sequence ID" value="KAF2740388.1"/>
    <property type="molecule type" value="Genomic_DNA"/>
</dbReference>
<evidence type="ECO:0000256" key="1">
    <source>
        <dbReference type="SAM" id="MobiDB-lite"/>
    </source>
</evidence>
<feature type="compositionally biased region" description="Polar residues" evidence="1">
    <location>
        <begin position="13"/>
        <end position="22"/>
    </location>
</feature>
<accession>A0A9P4R6Z3</accession>
<evidence type="ECO:0000313" key="3">
    <source>
        <dbReference type="Proteomes" id="UP000799444"/>
    </source>
</evidence>
<gene>
    <name evidence="2" type="ORF">EJ04DRAFT_209915</name>
</gene>
<feature type="region of interest" description="Disordered" evidence="1">
    <location>
        <begin position="1"/>
        <end position="49"/>
    </location>
</feature>
<dbReference type="AlphaFoldDB" id="A0A9P4R6Z3"/>
<organism evidence="2 3">
    <name type="scientific">Polyplosphaeria fusca</name>
    <dbReference type="NCBI Taxonomy" id="682080"/>
    <lineage>
        <taxon>Eukaryota</taxon>
        <taxon>Fungi</taxon>
        <taxon>Dikarya</taxon>
        <taxon>Ascomycota</taxon>
        <taxon>Pezizomycotina</taxon>
        <taxon>Dothideomycetes</taxon>
        <taxon>Pleosporomycetidae</taxon>
        <taxon>Pleosporales</taxon>
        <taxon>Tetraplosphaeriaceae</taxon>
        <taxon>Polyplosphaeria</taxon>
    </lineage>
</organism>
<protein>
    <submittedName>
        <fullName evidence="2">Uncharacterized protein</fullName>
    </submittedName>
</protein>
<name>A0A9P4R6Z3_9PLEO</name>
<reference evidence="2" key="1">
    <citation type="journal article" date="2020" name="Stud. Mycol.">
        <title>101 Dothideomycetes genomes: a test case for predicting lifestyles and emergence of pathogens.</title>
        <authorList>
            <person name="Haridas S."/>
            <person name="Albert R."/>
            <person name="Binder M."/>
            <person name="Bloem J."/>
            <person name="Labutti K."/>
            <person name="Salamov A."/>
            <person name="Andreopoulos B."/>
            <person name="Baker S."/>
            <person name="Barry K."/>
            <person name="Bills G."/>
            <person name="Bluhm B."/>
            <person name="Cannon C."/>
            <person name="Castanera R."/>
            <person name="Culley D."/>
            <person name="Daum C."/>
            <person name="Ezra D."/>
            <person name="Gonzalez J."/>
            <person name="Henrissat B."/>
            <person name="Kuo A."/>
            <person name="Liang C."/>
            <person name="Lipzen A."/>
            <person name="Lutzoni F."/>
            <person name="Magnuson J."/>
            <person name="Mondo S."/>
            <person name="Nolan M."/>
            <person name="Ohm R."/>
            <person name="Pangilinan J."/>
            <person name="Park H.-J."/>
            <person name="Ramirez L."/>
            <person name="Alfaro M."/>
            <person name="Sun H."/>
            <person name="Tritt A."/>
            <person name="Yoshinaga Y."/>
            <person name="Zwiers L.-H."/>
            <person name="Turgeon B."/>
            <person name="Goodwin S."/>
            <person name="Spatafora J."/>
            <person name="Crous P."/>
            <person name="Grigoriev I."/>
        </authorList>
    </citation>
    <scope>NUCLEOTIDE SEQUENCE</scope>
    <source>
        <strain evidence="2">CBS 125425</strain>
    </source>
</reference>
<evidence type="ECO:0000313" key="2">
    <source>
        <dbReference type="EMBL" id="KAF2740388.1"/>
    </source>
</evidence>
<keyword evidence="3" id="KW-1185">Reference proteome</keyword>
<dbReference type="Proteomes" id="UP000799444">
    <property type="component" value="Unassembled WGS sequence"/>
</dbReference>